<gene>
    <name evidence="1" type="ORF">DXA50_00435</name>
</gene>
<comment type="caution">
    <text evidence="1">The sequence shown here is derived from an EMBL/GenBank/DDBJ whole genome shotgun (WGS) entry which is preliminary data.</text>
</comment>
<evidence type="ECO:0000313" key="2">
    <source>
        <dbReference type="Proteomes" id="UP000286063"/>
    </source>
</evidence>
<evidence type="ECO:0000313" key="1">
    <source>
        <dbReference type="EMBL" id="RGY21356.1"/>
    </source>
</evidence>
<sequence length="668" mass="76810">MNIFPSKFRFLFERDGIQYECKYSPDEWNNNVLNWNRSSDSAGIMIKYSTSFTFIKEDADYLRDCFNTDGVFAKVRFVVEEYDYETFSFKPYYSGDIDFYSYENSKNKVSIVTSDISYKASIDANLDTTYEIDIPNASDFVRYDGLRLKNSIKLTTDISLGEDPSVYYLYPSIFVIGDESFIPTFQTQNIVEQNKLELNNDLWFCKALKSVQANVSIQYEIAVKIKSIVPKDPTVSIVMYIGSSIKSATRTVLASHKFTSGGETYNFNGSYNWDNLNITKGDRMFFLIEGDVTFWTEYIKTNIDNPVYISLDYNDRSDVKKDIFGLRPLDLLSNLVNKATEGQYNKIKSDLLTIGEVSNMLITSGDLIRGTSGAKIKTSIKDFFQAFKSMFGAAYTFRNIDGVETLEIENINYFYDRNTMITEVGDINDYSMKVKDNDIYNKLKIGYEDQTYDEVNGKKEFNTTLEFSINSKHNGKELNLVSPYRADMYGIEFTIIDYEQQETTDSDNDNDVFIIHTGSQISGFINGYSLNRNYKILNIDNFAGDTAFNVYLSPKRCLLRQIEYIKSLFMFSGSILKFASSPKDYNVTSTGNIIEHSDINLDGYNYLFKPINHEFETIVPRNISELIEEGYRGYIAFINEGQILKGFIESISENPGRNKSQKWKLIEL</sequence>
<protein>
    <submittedName>
        <fullName evidence="1">Uncharacterized protein</fullName>
    </submittedName>
</protein>
<name>A0A413ITW9_9BACT</name>
<dbReference type="RefSeq" id="WP_117774499.1">
    <property type="nucleotide sequence ID" value="NZ_QSCR01000001.1"/>
</dbReference>
<dbReference type="AlphaFoldDB" id="A0A413ITW9"/>
<proteinExistence type="predicted"/>
<dbReference type="Proteomes" id="UP000286063">
    <property type="component" value="Unassembled WGS sequence"/>
</dbReference>
<dbReference type="EMBL" id="QSCR01000001">
    <property type="protein sequence ID" value="RGY21356.1"/>
    <property type="molecule type" value="Genomic_DNA"/>
</dbReference>
<reference evidence="1 2" key="1">
    <citation type="submission" date="2018-08" db="EMBL/GenBank/DDBJ databases">
        <title>A genome reference for cultivated species of the human gut microbiota.</title>
        <authorList>
            <person name="Zou Y."/>
            <person name="Xue W."/>
            <person name="Luo G."/>
        </authorList>
    </citation>
    <scope>NUCLEOTIDE SEQUENCE [LARGE SCALE GENOMIC DNA]</scope>
    <source>
        <strain evidence="1 2">OF02-7</strain>
    </source>
</reference>
<organism evidence="1 2">
    <name type="scientific">Butyricimonas virosa</name>
    <dbReference type="NCBI Taxonomy" id="544645"/>
    <lineage>
        <taxon>Bacteria</taxon>
        <taxon>Pseudomonadati</taxon>
        <taxon>Bacteroidota</taxon>
        <taxon>Bacteroidia</taxon>
        <taxon>Bacteroidales</taxon>
        <taxon>Odoribacteraceae</taxon>
        <taxon>Butyricimonas</taxon>
    </lineage>
</organism>
<dbReference type="OrthoDB" id="1049970at2"/>
<accession>A0A413ITW9</accession>